<gene>
    <name evidence="4" type="ORF">Sradi_1973500</name>
</gene>
<feature type="domain" description="Bet v I/Major latex protein" evidence="3">
    <location>
        <begin position="2"/>
        <end position="155"/>
    </location>
</feature>
<dbReference type="AlphaFoldDB" id="A0AAW2TG93"/>
<organism evidence="4">
    <name type="scientific">Sesamum radiatum</name>
    <name type="common">Black benniseed</name>
    <dbReference type="NCBI Taxonomy" id="300843"/>
    <lineage>
        <taxon>Eukaryota</taxon>
        <taxon>Viridiplantae</taxon>
        <taxon>Streptophyta</taxon>
        <taxon>Embryophyta</taxon>
        <taxon>Tracheophyta</taxon>
        <taxon>Spermatophyta</taxon>
        <taxon>Magnoliopsida</taxon>
        <taxon>eudicotyledons</taxon>
        <taxon>Gunneridae</taxon>
        <taxon>Pentapetalae</taxon>
        <taxon>asterids</taxon>
        <taxon>lamiids</taxon>
        <taxon>Lamiales</taxon>
        <taxon>Pedaliaceae</taxon>
        <taxon>Sesamum</taxon>
    </lineage>
</organism>
<dbReference type="InterPro" id="IPR050279">
    <property type="entry name" value="Plant_def-hormone_signal"/>
</dbReference>
<evidence type="ECO:0000259" key="3">
    <source>
        <dbReference type="Pfam" id="PF00407"/>
    </source>
</evidence>
<reference evidence="4" key="2">
    <citation type="journal article" date="2024" name="Plant">
        <title>Genomic evolution and insights into agronomic trait innovations of Sesamum species.</title>
        <authorList>
            <person name="Miao H."/>
            <person name="Wang L."/>
            <person name="Qu L."/>
            <person name="Liu H."/>
            <person name="Sun Y."/>
            <person name="Le M."/>
            <person name="Wang Q."/>
            <person name="Wei S."/>
            <person name="Zheng Y."/>
            <person name="Lin W."/>
            <person name="Duan Y."/>
            <person name="Cao H."/>
            <person name="Xiong S."/>
            <person name="Wang X."/>
            <person name="Wei L."/>
            <person name="Li C."/>
            <person name="Ma Q."/>
            <person name="Ju M."/>
            <person name="Zhao R."/>
            <person name="Li G."/>
            <person name="Mu C."/>
            <person name="Tian Q."/>
            <person name="Mei H."/>
            <person name="Zhang T."/>
            <person name="Gao T."/>
            <person name="Zhang H."/>
        </authorList>
    </citation>
    <scope>NUCLEOTIDE SEQUENCE</scope>
    <source>
        <strain evidence="4">G02</strain>
    </source>
</reference>
<evidence type="ECO:0000256" key="1">
    <source>
        <dbReference type="ARBA" id="ARBA00009744"/>
    </source>
</evidence>
<dbReference type="EMBL" id="JACGWJ010000008">
    <property type="protein sequence ID" value="KAL0403327.1"/>
    <property type="molecule type" value="Genomic_DNA"/>
</dbReference>
<name>A0AAW2TG93_SESRA</name>
<dbReference type="PANTHER" id="PTHR31213">
    <property type="entry name" value="OS08G0374000 PROTEIN-RELATED"/>
    <property type="match status" value="1"/>
</dbReference>
<dbReference type="GO" id="GO:0005634">
    <property type="term" value="C:nucleus"/>
    <property type="evidence" value="ECO:0007669"/>
    <property type="project" value="TreeGrafter"/>
</dbReference>
<dbReference type="GO" id="GO:0038023">
    <property type="term" value="F:signaling receptor activity"/>
    <property type="evidence" value="ECO:0007669"/>
    <property type="project" value="TreeGrafter"/>
</dbReference>
<keyword evidence="2" id="KW-0017">Alkaloid metabolism</keyword>
<dbReference type="Pfam" id="PF00407">
    <property type="entry name" value="Bet_v_1"/>
    <property type="match status" value="1"/>
</dbReference>
<dbReference type="Gene3D" id="3.30.530.20">
    <property type="match status" value="1"/>
</dbReference>
<dbReference type="GO" id="GO:0009820">
    <property type="term" value="P:alkaloid metabolic process"/>
    <property type="evidence" value="ECO:0007669"/>
    <property type="project" value="UniProtKB-KW"/>
</dbReference>
<dbReference type="GO" id="GO:0006952">
    <property type="term" value="P:defense response"/>
    <property type="evidence" value="ECO:0007669"/>
    <property type="project" value="InterPro"/>
</dbReference>
<dbReference type="GO" id="GO:0005737">
    <property type="term" value="C:cytoplasm"/>
    <property type="evidence" value="ECO:0007669"/>
    <property type="project" value="TreeGrafter"/>
</dbReference>
<proteinExistence type="inferred from homology"/>
<dbReference type="InterPro" id="IPR023393">
    <property type="entry name" value="START-like_dom_sf"/>
</dbReference>
<dbReference type="PANTHER" id="PTHR31213:SF19">
    <property type="entry name" value="BET V I_MAJOR LATEX PROTEIN DOMAIN-CONTAINING PROTEIN"/>
    <property type="match status" value="1"/>
</dbReference>
<dbReference type="GO" id="GO:0004864">
    <property type="term" value="F:protein phosphatase inhibitor activity"/>
    <property type="evidence" value="ECO:0007669"/>
    <property type="project" value="TreeGrafter"/>
</dbReference>
<dbReference type="InterPro" id="IPR000916">
    <property type="entry name" value="Bet_v_I/MLP"/>
</dbReference>
<comment type="similarity">
    <text evidence="1">Belongs to the BetVI family.</text>
</comment>
<protein>
    <recommendedName>
        <fullName evidence="3">Bet v I/Major latex protein domain-containing protein</fullName>
    </recommendedName>
</protein>
<dbReference type="GO" id="GO:0010427">
    <property type="term" value="F:abscisic acid binding"/>
    <property type="evidence" value="ECO:0007669"/>
    <property type="project" value="TreeGrafter"/>
</dbReference>
<reference evidence="4" key="1">
    <citation type="submission" date="2020-06" db="EMBL/GenBank/DDBJ databases">
        <authorList>
            <person name="Li T."/>
            <person name="Hu X."/>
            <person name="Zhang T."/>
            <person name="Song X."/>
            <person name="Zhang H."/>
            <person name="Dai N."/>
            <person name="Sheng W."/>
            <person name="Hou X."/>
            <person name="Wei L."/>
        </authorList>
    </citation>
    <scope>NUCLEOTIDE SEQUENCE</scope>
    <source>
        <strain evidence="4">G02</strain>
        <tissue evidence="4">Leaf</tissue>
    </source>
</reference>
<dbReference type="SUPFAM" id="SSF55961">
    <property type="entry name" value="Bet v1-like"/>
    <property type="match status" value="1"/>
</dbReference>
<sequence length="163" mass="18036">MEGSLSMKLEVNASASETWKAYGSLLLPKIIMDTFPDKYSELKVVKGDGHSGTIVEVFFAPDVPGPKWYREEYTVVDDVKRFKLATILKGGVLEQGFKSYVTRLEAIEKEGKKDACIITGTVDYVLEDESGLQVVSGAVEAFYQILKAVADYVIKHQNTTSTN</sequence>
<comment type="caution">
    <text evidence="4">The sequence shown here is derived from an EMBL/GenBank/DDBJ whole genome shotgun (WGS) entry which is preliminary data.</text>
</comment>
<dbReference type="GO" id="GO:0009738">
    <property type="term" value="P:abscisic acid-activated signaling pathway"/>
    <property type="evidence" value="ECO:0007669"/>
    <property type="project" value="TreeGrafter"/>
</dbReference>
<evidence type="ECO:0000256" key="2">
    <source>
        <dbReference type="ARBA" id="ARBA00022589"/>
    </source>
</evidence>
<evidence type="ECO:0000313" key="4">
    <source>
        <dbReference type="EMBL" id="KAL0403327.1"/>
    </source>
</evidence>
<accession>A0AAW2TG93</accession>